<proteinExistence type="predicted"/>
<name>A0A671RK18_9TELE</name>
<dbReference type="Ensembl" id="ENSSANT00000088909.1">
    <property type="protein sequence ID" value="ENSSANP00000083656.1"/>
    <property type="gene ID" value="ENSSANG00000041525.1"/>
</dbReference>
<reference evidence="1" key="1">
    <citation type="submission" date="2025-08" db="UniProtKB">
        <authorList>
            <consortium name="Ensembl"/>
        </authorList>
    </citation>
    <scope>IDENTIFICATION</scope>
</reference>
<evidence type="ECO:0000313" key="2">
    <source>
        <dbReference type="Proteomes" id="UP000472260"/>
    </source>
</evidence>
<keyword evidence="2" id="KW-1185">Reference proteome</keyword>
<protein>
    <recommendedName>
        <fullName evidence="3">THAP-type domain-containing protein</fullName>
    </recommendedName>
</protein>
<accession>A0A671RK18</accession>
<dbReference type="Proteomes" id="UP000472260">
    <property type="component" value="Unassembled WGS sequence"/>
</dbReference>
<reference evidence="1" key="2">
    <citation type="submission" date="2025-09" db="UniProtKB">
        <authorList>
            <consortium name="Ensembl"/>
        </authorList>
    </citation>
    <scope>IDENTIFICATION</scope>
</reference>
<evidence type="ECO:0008006" key="3">
    <source>
        <dbReference type="Google" id="ProtNLM"/>
    </source>
</evidence>
<organism evidence="1 2">
    <name type="scientific">Sinocyclocheilus anshuiensis</name>
    <dbReference type="NCBI Taxonomy" id="1608454"/>
    <lineage>
        <taxon>Eukaryota</taxon>
        <taxon>Metazoa</taxon>
        <taxon>Chordata</taxon>
        <taxon>Craniata</taxon>
        <taxon>Vertebrata</taxon>
        <taxon>Euteleostomi</taxon>
        <taxon>Actinopterygii</taxon>
        <taxon>Neopterygii</taxon>
        <taxon>Teleostei</taxon>
        <taxon>Ostariophysi</taxon>
        <taxon>Cypriniformes</taxon>
        <taxon>Cyprinidae</taxon>
        <taxon>Cyprininae</taxon>
        <taxon>Sinocyclocheilus</taxon>
    </lineage>
</organism>
<dbReference type="AlphaFoldDB" id="A0A671RK18"/>
<sequence length="74" mass="8827">MVRVCAFPGCFNREKAIRLRPVASSQEESMTFHTLPLHDPERLKLWLLINFWMNRPFNNDLLQSPFDVRNLKKI</sequence>
<evidence type="ECO:0000313" key="1">
    <source>
        <dbReference type="Ensembl" id="ENSSANP00000083656.1"/>
    </source>
</evidence>